<organism evidence="1">
    <name type="scientific">uncultured Caudovirales phage</name>
    <dbReference type="NCBI Taxonomy" id="2100421"/>
    <lineage>
        <taxon>Viruses</taxon>
        <taxon>Duplodnaviria</taxon>
        <taxon>Heunggongvirae</taxon>
        <taxon>Uroviricota</taxon>
        <taxon>Caudoviricetes</taxon>
        <taxon>Peduoviridae</taxon>
        <taxon>Maltschvirus</taxon>
        <taxon>Maltschvirus maltsch</taxon>
    </lineage>
</organism>
<proteinExistence type="predicted"/>
<protein>
    <submittedName>
        <fullName evidence="1">Uncharacterized protein</fullName>
    </submittedName>
</protein>
<sequence length="215" mass="24559">MNMKVPKNWSEITIGKYQDLISLEKSDDIIQQEIQILSALTGEPESMFEDMSVDDLKGLISKTAFLTDLPNSKKIPKSIKVAGKKFTINLMISDLSGGQYIDLMTLTKDGGKVIEKMHEILAIFIHPMERRFFMWMPIPYSGDKHRDTADFLKKNLTMDVAYPIAIFFCLLYENLMAGIQDYFLKKADKEMSKAKRILKKSTKKKKATFKNGDGL</sequence>
<gene>
    <name evidence="1" type="ORF">UFOVP1624_8</name>
</gene>
<reference evidence="1" key="1">
    <citation type="submission" date="2020-05" db="EMBL/GenBank/DDBJ databases">
        <authorList>
            <person name="Chiriac C."/>
            <person name="Salcher M."/>
            <person name="Ghai R."/>
            <person name="Kavagutti S V."/>
        </authorList>
    </citation>
    <scope>NUCLEOTIDE SEQUENCE</scope>
</reference>
<dbReference type="EMBL" id="LR797499">
    <property type="protein sequence ID" value="CAB4219873.1"/>
    <property type="molecule type" value="Genomic_DNA"/>
</dbReference>
<accession>A0A6J5SWI5</accession>
<name>A0A6J5SWI5_9CAUD</name>
<evidence type="ECO:0000313" key="1">
    <source>
        <dbReference type="EMBL" id="CAB4219873.1"/>
    </source>
</evidence>